<dbReference type="EC" id="4.1.1.5" evidence="4"/>
<dbReference type="GO" id="GO:0045151">
    <property type="term" value="P:acetoin biosynthetic process"/>
    <property type="evidence" value="ECO:0007669"/>
    <property type="project" value="UniProtKB-KW"/>
</dbReference>
<dbReference type="InterPro" id="IPR005128">
    <property type="entry name" value="Acetolactate_a_deCO2ase"/>
</dbReference>
<evidence type="ECO:0000256" key="4">
    <source>
        <dbReference type="ARBA" id="ARBA00013204"/>
    </source>
</evidence>
<keyword evidence="7" id="KW-0005">Acetoin biosynthesis</keyword>
<comment type="pathway">
    <text evidence="2">Polyol metabolism; (R,R)-butane-2,3-diol biosynthesis; (R,R)-butane-2,3-diol from pyruvate: step 2/3.</text>
</comment>
<keyword evidence="6" id="KW-0210">Decarboxylase</keyword>
<evidence type="ECO:0000256" key="2">
    <source>
        <dbReference type="ARBA" id="ARBA00005170"/>
    </source>
</evidence>
<accession>A0A2N5IT45</accession>
<evidence type="ECO:0000256" key="3">
    <source>
        <dbReference type="ARBA" id="ARBA00007106"/>
    </source>
</evidence>
<organism evidence="9 10">
    <name type="scientific">Bifidobacterium imperatoris</name>
    <dbReference type="NCBI Taxonomy" id="2020965"/>
    <lineage>
        <taxon>Bacteria</taxon>
        <taxon>Bacillati</taxon>
        <taxon>Actinomycetota</taxon>
        <taxon>Actinomycetes</taxon>
        <taxon>Bifidobacteriales</taxon>
        <taxon>Bifidobacteriaceae</taxon>
        <taxon>Bifidobacterium</taxon>
    </lineage>
</organism>
<dbReference type="Gene3D" id="3.30.1330.80">
    <property type="entry name" value="Hypothetical protein, similar to alpha- acetolactate decarboxylase, domain 2"/>
    <property type="match status" value="2"/>
</dbReference>
<comment type="caution">
    <text evidence="9">The sequence shown here is derived from an EMBL/GenBank/DDBJ whole genome shotgun (WGS) entry which is preliminary data.</text>
</comment>
<evidence type="ECO:0000256" key="5">
    <source>
        <dbReference type="ARBA" id="ARBA00020164"/>
    </source>
</evidence>
<name>A0A2N5IT45_9BIFI</name>
<dbReference type="NCBIfam" id="TIGR01252">
    <property type="entry name" value="acetolac_decarb"/>
    <property type="match status" value="1"/>
</dbReference>
<proteinExistence type="inferred from homology"/>
<reference evidence="9 10" key="1">
    <citation type="submission" date="2017-07" db="EMBL/GenBank/DDBJ databases">
        <title>Bifidobacterium novel species.</title>
        <authorList>
            <person name="Lugli G.A."/>
            <person name="Milani C."/>
            <person name="Duranti S."/>
            <person name="Mangifesta M."/>
        </authorList>
    </citation>
    <scope>NUCLEOTIDE SEQUENCE [LARGE SCALE GENOMIC DNA]</scope>
    <source>
        <strain evidence="9 10">45</strain>
    </source>
</reference>
<evidence type="ECO:0000313" key="9">
    <source>
        <dbReference type="EMBL" id="PLS25120.1"/>
    </source>
</evidence>
<dbReference type="Proteomes" id="UP000234855">
    <property type="component" value="Unassembled WGS sequence"/>
</dbReference>
<dbReference type="PANTHER" id="PTHR35524">
    <property type="entry name" value="ALPHA-ACETOLACTATE DECARBOXYLASE"/>
    <property type="match status" value="1"/>
</dbReference>
<dbReference type="AlphaFoldDB" id="A0A2N5IT45"/>
<dbReference type="EMBL" id="NMWV01000011">
    <property type="protein sequence ID" value="PLS25120.1"/>
    <property type="molecule type" value="Genomic_DNA"/>
</dbReference>
<evidence type="ECO:0000256" key="1">
    <source>
        <dbReference type="ARBA" id="ARBA00001784"/>
    </source>
</evidence>
<dbReference type="PANTHER" id="PTHR35524:SF1">
    <property type="entry name" value="ALPHA-ACETOLACTATE DECARBOXYLASE"/>
    <property type="match status" value="1"/>
</dbReference>
<evidence type="ECO:0000256" key="7">
    <source>
        <dbReference type="ARBA" id="ARBA00023061"/>
    </source>
</evidence>
<dbReference type="UniPathway" id="UPA00626">
    <property type="reaction ID" value="UER00678"/>
</dbReference>
<evidence type="ECO:0000256" key="8">
    <source>
        <dbReference type="ARBA" id="ARBA00023239"/>
    </source>
</evidence>
<comment type="catalytic activity">
    <reaction evidence="1">
        <text>(2S)-2-acetolactate + H(+) = (R)-acetoin + CO2</text>
        <dbReference type="Rhea" id="RHEA:21580"/>
        <dbReference type="ChEBI" id="CHEBI:15378"/>
        <dbReference type="ChEBI" id="CHEBI:15686"/>
        <dbReference type="ChEBI" id="CHEBI:16526"/>
        <dbReference type="ChEBI" id="CHEBI:58476"/>
        <dbReference type="EC" id="4.1.1.5"/>
    </reaction>
</comment>
<sequence>MPCKIHTITVPKIKGISNLLLQRWLRKSAIQHDTKSICLTTVFGSTSGIVQSPKRIGFPSALALSTIIEQFLLLDKSLTQHKELTTTLQNVTEVTSIFIYRQLWAEQHCIRVNIVTQSRAKNIHPITEHGANVLYQHGTLALLVPGLLEGTTTIGELLKHGDTGIGTGEGLDGELIILDGVAYKVGQSGIAQQVPNDFTMPFANSHRAAFQYQCEREDIGLEELNKRIVEANGRANTFFSVKVHGTFSFMKTRAVIKQQAPYPTLLEVADRQAIFLRHDVTGTMLGYFSPVMFHGAAVAGFHEHFLADDHTFGGHVLDAVLSHGKIYSQVFDTLVTHLPVDDPEYRNHDFSQDNIAEAITSAEGDTHAN</sequence>
<evidence type="ECO:0000256" key="6">
    <source>
        <dbReference type="ARBA" id="ARBA00022793"/>
    </source>
</evidence>
<comment type="similarity">
    <text evidence="3">Belongs to the alpha-acetolactate decarboxylase family.</text>
</comment>
<dbReference type="Pfam" id="PF03306">
    <property type="entry name" value="AAL_decarboxy"/>
    <property type="match status" value="1"/>
</dbReference>
<protein>
    <recommendedName>
        <fullName evidence="5">Alpha-acetolactate decarboxylase</fullName>
        <ecNumber evidence="4">4.1.1.5</ecNumber>
    </recommendedName>
</protein>
<dbReference type="GO" id="GO:0047605">
    <property type="term" value="F:acetolactate decarboxylase activity"/>
    <property type="evidence" value="ECO:0007669"/>
    <property type="project" value="UniProtKB-EC"/>
</dbReference>
<keyword evidence="8" id="KW-0456">Lyase</keyword>
<dbReference type="SUPFAM" id="SSF117856">
    <property type="entry name" value="AF0104/ALDC/Ptd012-like"/>
    <property type="match status" value="1"/>
</dbReference>
<evidence type="ECO:0000313" key="10">
    <source>
        <dbReference type="Proteomes" id="UP000234855"/>
    </source>
</evidence>
<dbReference type="CDD" id="cd17299">
    <property type="entry name" value="acetolactate_decarboxylase"/>
    <property type="match status" value="1"/>
</dbReference>
<gene>
    <name evidence="9" type="ORF">Tam1G_0976</name>
</gene>